<sequence length="140" mass="16404">MEHFELRSKIYGNLFSGNLRIQAEASNPTILEFGPQSAAVRSFFPNFLFCGDWFGGCAYNLFTHSLGPLRFREWDEIKKNVPLQKVDYISIYWTQFSGGRFPKTKEEYKEAFPNSVSVCLIPFYESEYEYSIYKVKKECQ</sequence>
<dbReference type="AlphaFoldDB" id="A0A2P2DW31"/>
<reference evidence="1 2" key="1">
    <citation type="submission" date="2018-02" db="EMBL/GenBank/DDBJ databases">
        <title>Novel Leptospira species isolated from soil and water in Japan.</title>
        <authorList>
            <person name="Nakao R."/>
            <person name="Masuzawa T."/>
        </authorList>
    </citation>
    <scope>NUCLEOTIDE SEQUENCE [LARGE SCALE GENOMIC DNA]</scope>
    <source>
        <strain evidence="1 2">YH101</strain>
    </source>
</reference>
<protein>
    <submittedName>
        <fullName evidence="1">Uncharacterized protein</fullName>
    </submittedName>
</protein>
<organism evidence="1 2">
    <name type="scientific">Leptospira ryugenii</name>
    <dbReference type="NCBI Taxonomy" id="1917863"/>
    <lineage>
        <taxon>Bacteria</taxon>
        <taxon>Pseudomonadati</taxon>
        <taxon>Spirochaetota</taxon>
        <taxon>Spirochaetia</taxon>
        <taxon>Leptospirales</taxon>
        <taxon>Leptospiraceae</taxon>
        <taxon>Leptospira</taxon>
    </lineage>
</organism>
<evidence type="ECO:0000313" key="1">
    <source>
        <dbReference type="EMBL" id="GBF48833.1"/>
    </source>
</evidence>
<keyword evidence="2" id="KW-1185">Reference proteome</keyword>
<name>A0A2P2DW31_9LEPT</name>
<proteinExistence type="predicted"/>
<comment type="caution">
    <text evidence="1">The sequence shown here is derived from an EMBL/GenBank/DDBJ whole genome shotgun (WGS) entry which is preliminary data.</text>
</comment>
<gene>
    <name evidence="1" type="ORF">LPTSP4_03330</name>
</gene>
<dbReference type="Proteomes" id="UP000245133">
    <property type="component" value="Unassembled WGS sequence"/>
</dbReference>
<dbReference type="EMBL" id="BFBB01000002">
    <property type="protein sequence ID" value="GBF48833.1"/>
    <property type="molecule type" value="Genomic_DNA"/>
</dbReference>
<accession>A0A2P2DW31</accession>
<evidence type="ECO:0000313" key="2">
    <source>
        <dbReference type="Proteomes" id="UP000245133"/>
    </source>
</evidence>